<dbReference type="RefSeq" id="WP_065610103.1">
    <property type="nucleotide sequence ID" value="NZ_CAWMPN010000008.1"/>
</dbReference>
<name>A0A1B9NZU9_ALILO</name>
<gene>
    <name evidence="1" type="ORF">A6E04_06770</name>
</gene>
<evidence type="ECO:0008006" key="3">
    <source>
        <dbReference type="Google" id="ProtNLM"/>
    </source>
</evidence>
<organism evidence="1 2">
    <name type="scientific">Aliivibrio logei</name>
    <name type="common">Vibrio logei</name>
    <dbReference type="NCBI Taxonomy" id="688"/>
    <lineage>
        <taxon>Bacteria</taxon>
        <taxon>Pseudomonadati</taxon>
        <taxon>Pseudomonadota</taxon>
        <taxon>Gammaproteobacteria</taxon>
        <taxon>Vibrionales</taxon>
        <taxon>Vibrionaceae</taxon>
        <taxon>Aliivibrio</taxon>
    </lineage>
</organism>
<reference evidence="1 2" key="1">
    <citation type="submission" date="2016-06" db="EMBL/GenBank/DDBJ databases">
        <authorList>
            <person name="Kjaerup R.B."/>
            <person name="Dalgaard T.S."/>
            <person name="Juul-Madsen H.R."/>
        </authorList>
    </citation>
    <scope>NUCLEOTIDE SEQUENCE [LARGE SCALE GENOMIC DNA]</scope>
    <source>
        <strain evidence="1 2">1S159</strain>
    </source>
</reference>
<evidence type="ECO:0000313" key="2">
    <source>
        <dbReference type="Proteomes" id="UP000093523"/>
    </source>
</evidence>
<dbReference type="Pfam" id="PF12532">
    <property type="entry name" value="DUF3732"/>
    <property type="match status" value="1"/>
</dbReference>
<accession>A0A1B9NZU9</accession>
<evidence type="ECO:0000313" key="1">
    <source>
        <dbReference type="EMBL" id="OCH21565.1"/>
    </source>
</evidence>
<dbReference type="InterPro" id="IPR022205">
    <property type="entry name" value="DUF3732"/>
</dbReference>
<dbReference type="Proteomes" id="UP000093523">
    <property type="component" value="Unassembled WGS sequence"/>
</dbReference>
<dbReference type="OrthoDB" id="103556at2"/>
<dbReference type="EMBL" id="MAJU01000008">
    <property type="protein sequence ID" value="OCH21565.1"/>
    <property type="molecule type" value="Genomic_DNA"/>
</dbReference>
<comment type="caution">
    <text evidence="1">The sequence shown here is derived from an EMBL/GenBank/DDBJ whole genome shotgun (WGS) entry which is preliminary data.</text>
</comment>
<dbReference type="Gene3D" id="3.40.50.300">
    <property type="entry name" value="P-loop containing nucleotide triphosphate hydrolases"/>
    <property type="match status" value="1"/>
</dbReference>
<proteinExistence type="predicted"/>
<protein>
    <recommendedName>
        <fullName evidence="3">DUF3732 domain-containing protein</fullName>
    </recommendedName>
</protein>
<dbReference type="InterPro" id="IPR027417">
    <property type="entry name" value="P-loop_NTPase"/>
</dbReference>
<dbReference type="AlphaFoldDB" id="A0A1B9NZU9"/>
<dbReference type="STRING" id="688.A6E04_06770"/>
<sequence length="611" mass="71144">MKFHISKLIIWFKNGTSRELEFLPNKVNIITGRSHTGKTAITEIIDYCFFASSSKISESTINENAAWYSLVVKHNSEQFTFARRAPKVSKVSEDYYFTNEILETNNKPYVNSDKKTLKLLFDSIFSINSNAKIKIGGNFHKPNSKISLRYFQMFNTISGNIIENDSGVFFDKQTEDRYREALPRIFDLAVGIENVENVVKKDRVEQLISKSKRVERKNNKLSSKSNTFKEEQHEIIKLAKKYSIVESDVDDVTAWEFISNLTIDNIFNEDETDNRNKIEKEQYKIFNEIRKLKLFDLQYKSYKKSLTTLEDKIKPIEYLREVDNEIIKTSIFDVITSQLSEQLAIIKKERRNKTPLTIQVDDKINELESKLKEINLKLESYPAEKFDYASSKEKYYFLGQVEAKAKIFSEFDVNEKLEDISLIKDEIDRIIIEDTSIKKELTCRAIEEFVSEYMETVGESLENYQNYLPVFDYKNKSLGLRKPRTTYIENVGSSSNQMFLHLFFTLAMHDIIEQNKSPFIAPYLIIDQPSRPYYGDESEEEKKLSSSDQAKIKSAFKLLDKFISDKVVNKNDFQMIVLEHIPVSIVHDMKNVHIVEVFRGGNALVKAENIS</sequence>